<sequence>MRRRTPPPGSPDDEQAELQRGAARTNYAGAVYGSLLAASVVAGTGTPGGPLPRIQLVVLLLITGVVFWATHVYTGLVGDRLRHRPLSRREVRAVCVHESPIIKAAIPPAAAVAISPLLELGPSGTVWLGLIVAVAEQVGWATAAVVHAGASRRLILATGAVNLLLGLVIVAFKTALQH</sequence>
<evidence type="ECO:0000256" key="1">
    <source>
        <dbReference type="SAM" id="Phobius"/>
    </source>
</evidence>
<proteinExistence type="predicted"/>
<keyword evidence="1" id="KW-0472">Membrane</keyword>
<keyword evidence="3" id="KW-1185">Reference proteome</keyword>
<keyword evidence="1" id="KW-0812">Transmembrane</keyword>
<feature type="transmembrane region" description="Helical" evidence="1">
    <location>
        <begin position="124"/>
        <end position="147"/>
    </location>
</feature>
<protein>
    <recommendedName>
        <fullName evidence="4">Integral membrane protein</fullName>
    </recommendedName>
</protein>
<dbReference type="EMBL" id="BAAAYL010000001">
    <property type="protein sequence ID" value="GAA3378112.1"/>
    <property type="molecule type" value="Genomic_DNA"/>
</dbReference>
<dbReference type="RefSeq" id="WP_345042729.1">
    <property type="nucleotide sequence ID" value="NZ_BAAAYL010000001.1"/>
</dbReference>
<name>A0ABP6SIZ7_9ACTN</name>
<feature type="transmembrane region" description="Helical" evidence="1">
    <location>
        <begin position="56"/>
        <end position="79"/>
    </location>
</feature>
<reference evidence="3" key="1">
    <citation type="journal article" date="2019" name="Int. J. Syst. Evol. Microbiol.">
        <title>The Global Catalogue of Microorganisms (GCM) 10K type strain sequencing project: providing services to taxonomists for standard genome sequencing and annotation.</title>
        <authorList>
            <consortium name="The Broad Institute Genomics Platform"/>
            <consortium name="The Broad Institute Genome Sequencing Center for Infectious Disease"/>
            <person name="Wu L."/>
            <person name="Ma J."/>
        </authorList>
    </citation>
    <scope>NUCLEOTIDE SEQUENCE [LARGE SCALE GENOMIC DNA]</scope>
    <source>
        <strain evidence="3">JCM 9651</strain>
    </source>
</reference>
<gene>
    <name evidence="2" type="ORF">GCM10020367_56370</name>
</gene>
<evidence type="ECO:0008006" key="4">
    <source>
        <dbReference type="Google" id="ProtNLM"/>
    </source>
</evidence>
<comment type="caution">
    <text evidence="2">The sequence shown here is derived from an EMBL/GenBank/DDBJ whole genome shotgun (WGS) entry which is preliminary data.</text>
</comment>
<organism evidence="2 3">
    <name type="scientific">Streptomyces sannanensis</name>
    <dbReference type="NCBI Taxonomy" id="285536"/>
    <lineage>
        <taxon>Bacteria</taxon>
        <taxon>Bacillati</taxon>
        <taxon>Actinomycetota</taxon>
        <taxon>Actinomycetes</taxon>
        <taxon>Kitasatosporales</taxon>
        <taxon>Streptomycetaceae</taxon>
        <taxon>Streptomyces</taxon>
    </lineage>
</organism>
<evidence type="ECO:0000313" key="2">
    <source>
        <dbReference type="EMBL" id="GAA3378112.1"/>
    </source>
</evidence>
<feature type="transmembrane region" description="Helical" evidence="1">
    <location>
        <begin position="154"/>
        <end position="172"/>
    </location>
</feature>
<accession>A0ABP6SIZ7</accession>
<dbReference type="Proteomes" id="UP001499990">
    <property type="component" value="Unassembled WGS sequence"/>
</dbReference>
<keyword evidence="1" id="KW-1133">Transmembrane helix</keyword>
<evidence type="ECO:0000313" key="3">
    <source>
        <dbReference type="Proteomes" id="UP001499990"/>
    </source>
</evidence>
<feature type="transmembrane region" description="Helical" evidence="1">
    <location>
        <begin position="100"/>
        <end position="118"/>
    </location>
</feature>
<feature type="transmembrane region" description="Helical" evidence="1">
    <location>
        <begin position="27"/>
        <end position="44"/>
    </location>
</feature>